<dbReference type="GO" id="GO:0005739">
    <property type="term" value="C:mitochondrion"/>
    <property type="evidence" value="ECO:0007669"/>
    <property type="project" value="UniProtKB-ARBA"/>
</dbReference>
<dbReference type="FunFam" id="3.40.50.720:FF:000178">
    <property type="entry name" value="Saccharopine dehydrogenase-like oxidoreductase"/>
    <property type="match status" value="1"/>
</dbReference>
<feature type="domain" description="NIF system FeS cluster assembly NifU N-terminal" evidence="10">
    <location>
        <begin position="416"/>
        <end position="540"/>
    </location>
</feature>
<dbReference type="SUPFAM" id="SSF82649">
    <property type="entry name" value="SufE/NifU"/>
    <property type="match status" value="1"/>
</dbReference>
<evidence type="ECO:0000256" key="2">
    <source>
        <dbReference type="ARBA" id="ARBA00022723"/>
    </source>
</evidence>
<dbReference type="GO" id="GO:0009247">
    <property type="term" value="P:glycolipid biosynthetic process"/>
    <property type="evidence" value="ECO:0007669"/>
    <property type="project" value="TreeGrafter"/>
</dbReference>
<dbReference type="EMBL" id="CCAG010016541">
    <property type="status" value="NOT_ANNOTATED_CDS"/>
    <property type="molecule type" value="Genomic_DNA"/>
</dbReference>
<comment type="similarity">
    <text evidence="4">Belongs to the saccharopine dehydrogenase family.</text>
</comment>
<dbReference type="GO" id="GO:0044572">
    <property type="term" value="P:[4Fe-4S] cluster assembly"/>
    <property type="evidence" value="ECO:0007669"/>
    <property type="project" value="UniProtKB-ARBA"/>
</dbReference>
<feature type="transmembrane region" description="Helical" evidence="9">
    <location>
        <begin position="273"/>
        <end position="296"/>
    </location>
</feature>
<dbReference type="STRING" id="37546.A0A1B0FMH7"/>
<evidence type="ECO:0000256" key="5">
    <source>
        <dbReference type="ARBA" id="ARBA00069498"/>
    </source>
</evidence>
<dbReference type="PhylomeDB" id="A0A1B0FMH7"/>
<dbReference type="Proteomes" id="UP000092444">
    <property type="component" value="Unassembled WGS sequence"/>
</dbReference>
<evidence type="ECO:0000256" key="4">
    <source>
        <dbReference type="ARBA" id="ARBA00038048"/>
    </source>
</evidence>
<evidence type="ECO:0000256" key="6">
    <source>
        <dbReference type="ARBA" id="ARBA00075306"/>
    </source>
</evidence>
<dbReference type="Pfam" id="PF03435">
    <property type="entry name" value="Sacchrp_dh_NADP"/>
    <property type="match status" value="1"/>
</dbReference>
<evidence type="ECO:0000256" key="8">
    <source>
        <dbReference type="RuleBase" id="RU362089"/>
    </source>
</evidence>
<evidence type="ECO:0000259" key="10">
    <source>
        <dbReference type="Pfam" id="PF01592"/>
    </source>
</evidence>
<evidence type="ECO:0000256" key="9">
    <source>
        <dbReference type="SAM" id="Phobius"/>
    </source>
</evidence>
<accession>A0A1B0FMH7</accession>
<dbReference type="Gene3D" id="3.40.50.720">
    <property type="entry name" value="NAD(P)-binding Rossmann-like Domain"/>
    <property type="match status" value="1"/>
</dbReference>
<proteinExistence type="inferred from homology"/>
<dbReference type="FunFam" id="3.90.1010.10:FF:000008">
    <property type="entry name" value="Iron-sulfur cluster assembly enzyme"/>
    <property type="match status" value="1"/>
</dbReference>
<dbReference type="EnsemblMetazoa" id="GMOY005053-RA">
    <property type="protein sequence ID" value="GMOY005053-PA"/>
    <property type="gene ID" value="GMOY005053"/>
</dbReference>
<keyword evidence="3" id="KW-0408">Iron</keyword>
<keyword evidence="9" id="KW-1133">Transmembrane helix</keyword>
<keyword evidence="13" id="KW-1185">Reference proteome</keyword>
<keyword evidence="2" id="KW-0479">Metal-binding</keyword>
<sequence length="545" mass="61692">MKANKAFDIIIFGASGFVGRHTALKAVTMFKDLSWAVAGRNKEKLQLIVCQIAEKTFKDLRELPILIADVKDESSIIRMVENCEVLINCCGPIQLCGEVIIKNCIKSGTHYVDISNDPYFNELMQLKYHECAQENNIYVVSACGFQSFAMEMGLNFMQENFNGTINYVDAYVKYGCINPHVSFGPIGSDTVWKSMILACSKIGELPQIRQCLRQKPWPVLLPRQPIKRLLHRPDQQTRVTFVRFPLIDQQDIERSQYYFYKLDKQRPIQFYKYLVFPSFLLAFLFALWTLVISLMANFDKTREIVIEYPRLFSVGLFSPKGPDLRIVANTKFQMTLYGVGWSRYPIHSIYELNDERLDQAMCLEISGTNPIYNVGCLCLLLSALTVLQEQDVMPNKASRVLQHHLKRVQSVPVALYHENVVEHYENPRNVGSLDKKDATVGTGLVGAPACGDVMKLQIKVDENGKIIDAKFKTFGCGSAIASSSLATEWVKGKTVEEAGKLKNTDIAKELRLPPVKLHCSMLAEDAIKAALADYKVKQQKKTEQN</sequence>
<evidence type="ECO:0000313" key="12">
    <source>
        <dbReference type="EnsemblMetazoa" id="GMOY005053-PA"/>
    </source>
</evidence>
<evidence type="ECO:0000259" key="11">
    <source>
        <dbReference type="Pfam" id="PF03435"/>
    </source>
</evidence>
<evidence type="ECO:0000256" key="1">
    <source>
        <dbReference type="ARBA" id="ARBA00006420"/>
    </source>
</evidence>
<evidence type="ECO:0000256" key="3">
    <source>
        <dbReference type="ARBA" id="ARBA00023004"/>
    </source>
</evidence>
<dbReference type="CDD" id="cd06664">
    <property type="entry name" value="IscU_like"/>
    <property type="match status" value="1"/>
</dbReference>
<keyword evidence="9" id="KW-0812">Transmembrane</keyword>
<dbReference type="InterPro" id="IPR002871">
    <property type="entry name" value="NIF_FeS_clus_asmbl_NifU_N"/>
</dbReference>
<dbReference type="GO" id="GO:0005811">
    <property type="term" value="C:lipid droplet"/>
    <property type="evidence" value="ECO:0007669"/>
    <property type="project" value="TreeGrafter"/>
</dbReference>
<dbReference type="InterPro" id="IPR051276">
    <property type="entry name" value="Saccharopine_DH-like_oxidrdct"/>
</dbReference>
<feature type="domain" description="Saccharopine dehydrogenase NADP binding" evidence="11">
    <location>
        <begin position="9"/>
        <end position="140"/>
    </location>
</feature>
<dbReference type="InterPro" id="IPR011339">
    <property type="entry name" value="ISCU"/>
</dbReference>
<organism evidence="12 13">
    <name type="scientific">Glossina morsitans morsitans</name>
    <name type="common">Savannah tsetse fly</name>
    <dbReference type="NCBI Taxonomy" id="37546"/>
    <lineage>
        <taxon>Eukaryota</taxon>
        <taxon>Metazoa</taxon>
        <taxon>Ecdysozoa</taxon>
        <taxon>Arthropoda</taxon>
        <taxon>Hexapoda</taxon>
        <taxon>Insecta</taxon>
        <taxon>Pterygota</taxon>
        <taxon>Neoptera</taxon>
        <taxon>Endopterygota</taxon>
        <taxon>Diptera</taxon>
        <taxon>Brachycera</taxon>
        <taxon>Muscomorpha</taxon>
        <taxon>Hippoboscoidea</taxon>
        <taxon>Glossinidae</taxon>
        <taxon>Glossina</taxon>
    </lineage>
</organism>
<dbReference type="GO" id="GO:0005886">
    <property type="term" value="C:plasma membrane"/>
    <property type="evidence" value="ECO:0007669"/>
    <property type="project" value="TreeGrafter"/>
</dbReference>
<dbReference type="PANTHER" id="PTHR12286">
    <property type="entry name" value="SACCHAROPINE DEHYDROGENASE-LIKE OXIDOREDUCTASE"/>
    <property type="match status" value="1"/>
</dbReference>
<dbReference type="Gene3D" id="3.90.1010.10">
    <property type="match status" value="1"/>
</dbReference>
<name>A0A1B0FMH7_GLOMM</name>
<evidence type="ECO:0000256" key="7">
    <source>
        <dbReference type="ARBA" id="ARBA00077466"/>
    </source>
</evidence>
<dbReference type="NCBIfam" id="TIGR01999">
    <property type="entry name" value="iscU"/>
    <property type="match status" value="1"/>
</dbReference>
<keyword evidence="9" id="KW-0472">Membrane</keyword>
<reference evidence="12" key="1">
    <citation type="submission" date="2020-05" db="UniProtKB">
        <authorList>
            <consortium name="EnsemblMetazoa"/>
        </authorList>
    </citation>
    <scope>IDENTIFICATION</scope>
    <source>
        <strain evidence="12">Yale</strain>
    </source>
</reference>
<dbReference type="InterPro" id="IPR005097">
    <property type="entry name" value="Sacchrp_dh_NADP-bd"/>
</dbReference>
<dbReference type="SUPFAM" id="SSF51735">
    <property type="entry name" value="NAD(P)-binding Rossmann-fold domains"/>
    <property type="match status" value="1"/>
</dbReference>
<dbReference type="GO" id="GO:0005506">
    <property type="term" value="F:iron ion binding"/>
    <property type="evidence" value="ECO:0007669"/>
    <property type="project" value="UniProtKB-UniRule"/>
</dbReference>
<dbReference type="Pfam" id="PF01592">
    <property type="entry name" value="NifU_N"/>
    <property type="match status" value="1"/>
</dbReference>
<dbReference type="GO" id="GO:0051536">
    <property type="term" value="F:iron-sulfur cluster binding"/>
    <property type="evidence" value="ECO:0007669"/>
    <property type="project" value="UniProtKB-UniRule"/>
</dbReference>
<comment type="similarity">
    <text evidence="1 8">Belongs to the NifU family.</text>
</comment>
<dbReference type="InterPro" id="IPR036291">
    <property type="entry name" value="NAD(P)-bd_dom_sf"/>
</dbReference>
<dbReference type="AlphaFoldDB" id="A0A1B0FMH7"/>
<evidence type="ECO:0000313" key="13">
    <source>
        <dbReference type="Proteomes" id="UP000092444"/>
    </source>
</evidence>
<protein>
    <recommendedName>
        <fullName evidence="5">Iron-sulfur cluster assembly enzyme ISCU</fullName>
    </recommendedName>
    <alternativeName>
        <fullName evidence="7">NifU-like N-terminal domain-containing protein</fullName>
    </alternativeName>
    <alternativeName>
        <fullName evidence="6">NifU-like protein</fullName>
    </alternativeName>
</protein>
<dbReference type="PANTHER" id="PTHR12286:SF5">
    <property type="entry name" value="SACCHAROPINE DEHYDROGENASE-LIKE OXIDOREDUCTASE"/>
    <property type="match status" value="1"/>
</dbReference>